<reference evidence="2" key="1">
    <citation type="submission" date="2022-03" db="EMBL/GenBank/DDBJ databases">
        <title>Cryobacterium sp. nov. strain ZS14-85, isolated from Antarctic soil.</title>
        <authorList>
            <person name="Li J."/>
            <person name="Niu G."/>
        </authorList>
    </citation>
    <scope>NUCLEOTIDE SEQUENCE</scope>
    <source>
        <strain evidence="2">ZS14-85</strain>
    </source>
</reference>
<accession>A0AA41QY00</accession>
<gene>
    <name evidence="2" type="ORF">MQH31_17150</name>
</gene>
<dbReference type="PANTHER" id="PTHR12993">
    <property type="entry name" value="N-ACETYLGLUCOSAMINYL-PHOSPHATIDYLINOSITOL DE-N-ACETYLASE-RELATED"/>
    <property type="match status" value="1"/>
</dbReference>
<dbReference type="AlphaFoldDB" id="A0AA41QY00"/>
<evidence type="ECO:0000313" key="3">
    <source>
        <dbReference type="Proteomes" id="UP001165341"/>
    </source>
</evidence>
<dbReference type="SUPFAM" id="SSF102588">
    <property type="entry name" value="LmbE-like"/>
    <property type="match status" value="1"/>
</dbReference>
<evidence type="ECO:0000256" key="1">
    <source>
        <dbReference type="ARBA" id="ARBA00022833"/>
    </source>
</evidence>
<dbReference type="RefSeq" id="WP_243013014.1">
    <property type="nucleotide sequence ID" value="NZ_JALGAR010000005.1"/>
</dbReference>
<sequence length="245" mass="25933">MSILDGLPAVLLVHAHPDDETLTTGALAAELVARGTRVSLLTASRGERGEVVAGPLSGLEGTEELARVREHELDRAAEILGIADRFWLGQAPARAAGREQRSYRDSGMSWIREGLAGPATDVGADALSLAPLAEVTADVAALIEQLRPALVISYDHGGGYGHPDHVRMHEATLAACLAGQTPFAEIVLEPATDAEWLDLEAQRAVTTAALRCYRSQLTVTGDGTHLVHSGGQREEITTSIGLRAR</sequence>
<proteinExistence type="predicted"/>
<evidence type="ECO:0000313" key="2">
    <source>
        <dbReference type="EMBL" id="MCI4659532.1"/>
    </source>
</evidence>
<dbReference type="PANTHER" id="PTHR12993:SF26">
    <property type="entry name" value="1D-MYO-INOSITOL 2-ACETAMIDO-2-DEOXY-ALPHA-D-GLUCOPYRANOSIDE DEACETYLASE"/>
    <property type="match status" value="1"/>
</dbReference>
<keyword evidence="1" id="KW-0862">Zinc</keyword>
<dbReference type="InterPro" id="IPR024078">
    <property type="entry name" value="LmbE-like_dom_sf"/>
</dbReference>
<dbReference type="Pfam" id="PF02585">
    <property type="entry name" value="PIG-L"/>
    <property type="match status" value="1"/>
</dbReference>
<dbReference type="EMBL" id="JALGAR010000005">
    <property type="protein sequence ID" value="MCI4659532.1"/>
    <property type="molecule type" value="Genomic_DNA"/>
</dbReference>
<protein>
    <submittedName>
        <fullName evidence="2">PIG-L family deacetylase</fullName>
    </submittedName>
</protein>
<dbReference type="GO" id="GO:0016811">
    <property type="term" value="F:hydrolase activity, acting on carbon-nitrogen (but not peptide) bonds, in linear amides"/>
    <property type="evidence" value="ECO:0007669"/>
    <property type="project" value="TreeGrafter"/>
</dbReference>
<dbReference type="Gene3D" id="3.40.50.10320">
    <property type="entry name" value="LmbE-like"/>
    <property type="match status" value="1"/>
</dbReference>
<dbReference type="InterPro" id="IPR003737">
    <property type="entry name" value="GlcNAc_PI_deacetylase-related"/>
</dbReference>
<name>A0AA41QY00_9MICO</name>
<organism evidence="2 3">
    <name type="scientific">Cryobacterium zhongshanensis</name>
    <dbReference type="NCBI Taxonomy" id="2928153"/>
    <lineage>
        <taxon>Bacteria</taxon>
        <taxon>Bacillati</taxon>
        <taxon>Actinomycetota</taxon>
        <taxon>Actinomycetes</taxon>
        <taxon>Micrococcales</taxon>
        <taxon>Microbacteriaceae</taxon>
        <taxon>Cryobacterium</taxon>
    </lineage>
</organism>
<dbReference type="GO" id="GO:0016137">
    <property type="term" value="P:glycoside metabolic process"/>
    <property type="evidence" value="ECO:0007669"/>
    <property type="project" value="UniProtKB-ARBA"/>
</dbReference>
<keyword evidence="3" id="KW-1185">Reference proteome</keyword>
<comment type="caution">
    <text evidence="2">The sequence shown here is derived from an EMBL/GenBank/DDBJ whole genome shotgun (WGS) entry which is preliminary data.</text>
</comment>
<dbReference type="Proteomes" id="UP001165341">
    <property type="component" value="Unassembled WGS sequence"/>
</dbReference>